<dbReference type="Proteomes" id="UP000238563">
    <property type="component" value="Unassembled WGS sequence"/>
</dbReference>
<accession>A0A2S9JQF2</accession>
<dbReference type="EMBL" id="PVBT01000002">
    <property type="protein sequence ID" value="PRD55411.1"/>
    <property type="molecule type" value="Genomic_DNA"/>
</dbReference>
<evidence type="ECO:0000256" key="1">
    <source>
        <dbReference type="ARBA" id="ARBA00006817"/>
    </source>
</evidence>
<name>A0A2S9JQF2_9HYPH</name>
<dbReference type="InterPro" id="IPR023393">
    <property type="entry name" value="START-like_dom_sf"/>
</dbReference>
<dbReference type="Gene3D" id="3.30.530.20">
    <property type="match status" value="1"/>
</dbReference>
<evidence type="ECO:0000259" key="2">
    <source>
        <dbReference type="Pfam" id="PF08327"/>
    </source>
</evidence>
<reference evidence="3 4" key="1">
    <citation type="submission" date="2018-02" db="EMBL/GenBank/DDBJ databases">
        <title>The draft genome of Phyllobacterium myrsinacearum DSM5892.</title>
        <authorList>
            <person name="Li L."/>
            <person name="Liu L."/>
            <person name="Zhang X."/>
            <person name="Wang T."/>
        </authorList>
    </citation>
    <scope>NUCLEOTIDE SEQUENCE [LARGE SCALE GENOMIC DNA]</scope>
    <source>
        <strain evidence="3 4">DSM 5892</strain>
    </source>
</reference>
<organism evidence="3 4">
    <name type="scientific">Phyllobacterium myrsinacearum</name>
    <dbReference type="NCBI Taxonomy" id="28101"/>
    <lineage>
        <taxon>Bacteria</taxon>
        <taxon>Pseudomonadati</taxon>
        <taxon>Pseudomonadota</taxon>
        <taxon>Alphaproteobacteria</taxon>
        <taxon>Hyphomicrobiales</taxon>
        <taxon>Phyllobacteriaceae</taxon>
        <taxon>Phyllobacterium</taxon>
    </lineage>
</organism>
<evidence type="ECO:0000313" key="3">
    <source>
        <dbReference type="EMBL" id="PRD55411.1"/>
    </source>
</evidence>
<sequence>MEPRSISFSTLRNCILFEMASPGTSLDHANPEDMPVRAIKRGTAVFERRLDMPAQAAFNAWTRPIDLHLRRDRSGNLFSYVSFDFRIDGETIFGFGAPDGRWYRARQRYEEIVEGKRITYVLTIKRRHKLVYLGTVTISFADTATGCTQTYCEQGISFDNESIPDHVQWYAGRLFGTGFAM</sequence>
<dbReference type="Pfam" id="PF08327">
    <property type="entry name" value="AHSA1"/>
    <property type="match status" value="1"/>
</dbReference>
<keyword evidence="4" id="KW-1185">Reference proteome</keyword>
<comment type="caution">
    <text evidence="3">The sequence shown here is derived from an EMBL/GenBank/DDBJ whole genome shotgun (WGS) entry which is preliminary data.</text>
</comment>
<proteinExistence type="inferred from homology"/>
<dbReference type="InterPro" id="IPR013538">
    <property type="entry name" value="ASHA1/2-like_C"/>
</dbReference>
<gene>
    <name evidence="3" type="ORF">C5750_09655</name>
</gene>
<evidence type="ECO:0000313" key="4">
    <source>
        <dbReference type="Proteomes" id="UP000238563"/>
    </source>
</evidence>
<feature type="domain" description="Activator of Hsp90 ATPase homologue 1/2-like C-terminal" evidence="2">
    <location>
        <begin position="52"/>
        <end position="156"/>
    </location>
</feature>
<dbReference type="SUPFAM" id="SSF55961">
    <property type="entry name" value="Bet v1-like"/>
    <property type="match status" value="1"/>
</dbReference>
<protein>
    <recommendedName>
        <fullName evidence="2">Activator of Hsp90 ATPase homologue 1/2-like C-terminal domain-containing protein</fullName>
    </recommendedName>
</protein>
<comment type="similarity">
    <text evidence="1">Belongs to the AHA1 family.</text>
</comment>
<dbReference type="AlphaFoldDB" id="A0A2S9JQF2"/>